<comment type="catalytic activity">
    <reaction evidence="7">
        <text>a 2'-deoxyadenosine in DNA + S-adenosyl-L-methionine = an N(6)-methyl-2'-deoxyadenosine in DNA + S-adenosyl-L-homocysteine + H(+)</text>
        <dbReference type="Rhea" id="RHEA:15197"/>
        <dbReference type="Rhea" id="RHEA-COMP:12418"/>
        <dbReference type="Rhea" id="RHEA-COMP:12419"/>
        <dbReference type="ChEBI" id="CHEBI:15378"/>
        <dbReference type="ChEBI" id="CHEBI:57856"/>
        <dbReference type="ChEBI" id="CHEBI:59789"/>
        <dbReference type="ChEBI" id="CHEBI:90615"/>
        <dbReference type="ChEBI" id="CHEBI:90616"/>
        <dbReference type="EC" id="2.1.1.72"/>
    </reaction>
</comment>
<dbReference type="InterPro" id="IPR029063">
    <property type="entry name" value="SAM-dependent_MTases_sf"/>
</dbReference>
<dbReference type="PRINTS" id="PR00507">
    <property type="entry name" value="N12N6MTFRASE"/>
</dbReference>
<accession>A0ABR9RUM6</accession>
<dbReference type="PROSITE" id="PS00092">
    <property type="entry name" value="N6_MTASE"/>
    <property type="match status" value="1"/>
</dbReference>
<dbReference type="CDD" id="cd02440">
    <property type="entry name" value="AdoMet_MTases"/>
    <property type="match status" value="1"/>
</dbReference>
<feature type="domain" description="DNA methylase adenine-specific" evidence="9">
    <location>
        <begin position="154"/>
        <end position="460"/>
    </location>
</feature>
<organism evidence="11 12">
    <name type="scientific">Nocardioides malaquae</name>
    <dbReference type="NCBI Taxonomy" id="2773426"/>
    <lineage>
        <taxon>Bacteria</taxon>
        <taxon>Bacillati</taxon>
        <taxon>Actinomycetota</taxon>
        <taxon>Actinomycetes</taxon>
        <taxon>Propionibacteriales</taxon>
        <taxon>Nocardioidaceae</taxon>
        <taxon>Nocardioides</taxon>
    </lineage>
</organism>
<dbReference type="Pfam" id="PF12161">
    <property type="entry name" value="HsdM_N"/>
    <property type="match status" value="1"/>
</dbReference>
<keyword evidence="5" id="KW-0949">S-adenosyl-L-methionine</keyword>
<keyword evidence="3 11" id="KW-0489">Methyltransferase</keyword>
<name>A0ABR9RUM6_9ACTN</name>
<sequence length="659" mass="72609">MTAVDGFGDKVGFIWSIADLLRGDVKAHEYGQFILPFVVLRRLDCVLEPTKADVIARAKSLEGKVTNVDPILERVSGAPFYNVSPLTFTDLLNDDKNVRANLTSYLAGFSSGAADVLEKYKFAERIDTLDKAGLLYQVLAKFADIDLHPDAVPNHAMGYIFEELLRRFSEMANETAGEHFTPREVVNLMVNILFVEDEKALSGVAPVRTLFDPACGTGGLLSSGQDYLAALNPDAHLEVYGQELNPETWAICRSDMLIKGEKPENIVLGNSLSADGHPDERFDYMLANPPFGVDWKKYAEPILAEAENEGFDGRFGAGTPRSSDGSLLFLQHMLSKMKPVADDPSTPDVIEGGSRLAIVFSGSPLFSGAAGSGESNIRKWIIENDWLEAVVALPDQLFYNTSISTYFWVLTNRKRPERRGKVLLLDARNEFEKMRKSLGQKRKFISSSAIDEVTRLYMDAADASLDDPRVKVLPNEAFGFQRVTVEQPLRRRWVISPDAVAAVGETKAWTKAALGGSPQEVFASLVGQEYADEKSCLKAVQATAPAVPLPVAKELVKAAAVPDPAAPVSTDRKGQPLPDPDLRDAENVPLGEDPDGYLKREVHPYAPEAWIDHSKTKVGYEIPFTRQFYVYTPPRPVAELDAEIAEREARIHELLGGLR</sequence>
<evidence type="ECO:0000256" key="3">
    <source>
        <dbReference type="ARBA" id="ARBA00022603"/>
    </source>
</evidence>
<protein>
    <recommendedName>
        <fullName evidence="2">site-specific DNA-methyltransferase (adenine-specific)</fullName>
        <ecNumber evidence="2">2.1.1.72</ecNumber>
    </recommendedName>
</protein>
<dbReference type="Proteomes" id="UP000756387">
    <property type="component" value="Unassembled WGS sequence"/>
</dbReference>
<dbReference type="InterPro" id="IPR038333">
    <property type="entry name" value="T1MK-like_N_sf"/>
</dbReference>
<evidence type="ECO:0000256" key="2">
    <source>
        <dbReference type="ARBA" id="ARBA00011900"/>
    </source>
</evidence>
<dbReference type="InterPro" id="IPR022749">
    <property type="entry name" value="D12N6_MeTrfase_N"/>
</dbReference>
<evidence type="ECO:0000256" key="1">
    <source>
        <dbReference type="ARBA" id="ARBA00006594"/>
    </source>
</evidence>
<evidence type="ECO:0000256" key="8">
    <source>
        <dbReference type="SAM" id="MobiDB-lite"/>
    </source>
</evidence>
<evidence type="ECO:0000313" key="11">
    <source>
        <dbReference type="EMBL" id="MBE7325286.1"/>
    </source>
</evidence>
<evidence type="ECO:0000256" key="5">
    <source>
        <dbReference type="ARBA" id="ARBA00022691"/>
    </source>
</evidence>
<dbReference type="SUPFAM" id="SSF53335">
    <property type="entry name" value="S-adenosyl-L-methionine-dependent methyltransferases"/>
    <property type="match status" value="1"/>
</dbReference>
<dbReference type="EMBL" id="JADCSA010000011">
    <property type="protein sequence ID" value="MBE7325286.1"/>
    <property type="molecule type" value="Genomic_DNA"/>
</dbReference>
<evidence type="ECO:0000256" key="7">
    <source>
        <dbReference type="ARBA" id="ARBA00047942"/>
    </source>
</evidence>
<dbReference type="InterPro" id="IPR051537">
    <property type="entry name" value="DNA_Adenine_Mtase"/>
</dbReference>
<keyword evidence="12" id="KW-1185">Reference proteome</keyword>
<feature type="region of interest" description="Disordered" evidence="8">
    <location>
        <begin position="562"/>
        <end position="598"/>
    </location>
</feature>
<feature type="domain" description="N6 adenine-specific DNA methyltransferase N-terminal" evidence="10">
    <location>
        <begin position="13"/>
        <end position="142"/>
    </location>
</feature>
<dbReference type="PANTHER" id="PTHR42933:SF3">
    <property type="entry name" value="TYPE I RESTRICTION ENZYME MJAVIII METHYLASE SUBUNIT"/>
    <property type="match status" value="1"/>
</dbReference>
<dbReference type="Gene3D" id="3.40.50.150">
    <property type="entry name" value="Vaccinia Virus protein VP39"/>
    <property type="match status" value="1"/>
</dbReference>
<dbReference type="GO" id="GO:0032259">
    <property type="term" value="P:methylation"/>
    <property type="evidence" value="ECO:0007669"/>
    <property type="project" value="UniProtKB-KW"/>
</dbReference>
<reference evidence="11 12" key="1">
    <citation type="submission" date="2020-10" db="EMBL/GenBank/DDBJ databases">
        <title>Nocardioides sp. isolated from sludge.</title>
        <authorList>
            <person name="Zhang X."/>
        </authorList>
    </citation>
    <scope>NUCLEOTIDE SEQUENCE [LARGE SCALE GENOMIC DNA]</scope>
    <source>
        <strain evidence="11 12">Y6</strain>
    </source>
</reference>
<evidence type="ECO:0000256" key="4">
    <source>
        <dbReference type="ARBA" id="ARBA00022679"/>
    </source>
</evidence>
<dbReference type="InterPro" id="IPR003356">
    <property type="entry name" value="DNA_methylase_A-5"/>
</dbReference>
<comment type="similarity">
    <text evidence="1">Belongs to the N(4)/N(6)-methyltransferase family.</text>
</comment>
<gene>
    <name evidence="11" type="ORF">IEQ44_11535</name>
</gene>
<dbReference type="RefSeq" id="WP_193638620.1">
    <property type="nucleotide sequence ID" value="NZ_JADCSA010000011.1"/>
</dbReference>
<dbReference type="PANTHER" id="PTHR42933">
    <property type="entry name" value="SLR6095 PROTEIN"/>
    <property type="match status" value="1"/>
</dbReference>
<keyword evidence="4" id="KW-0808">Transferase</keyword>
<dbReference type="EC" id="2.1.1.72" evidence="2"/>
<evidence type="ECO:0000313" key="12">
    <source>
        <dbReference type="Proteomes" id="UP000756387"/>
    </source>
</evidence>
<evidence type="ECO:0000259" key="9">
    <source>
        <dbReference type="Pfam" id="PF02384"/>
    </source>
</evidence>
<keyword evidence="6" id="KW-0680">Restriction system</keyword>
<evidence type="ECO:0000256" key="6">
    <source>
        <dbReference type="ARBA" id="ARBA00022747"/>
    </source>
</evidence>
<comment type="caution">
    <text evidence="11">The sequence shown here is derived from an EMBL/GenBank/DDBJ whole genome shotgun (WGS) entry which is preliminary data.</text>
</comment>
<dbReference type="InterPro" id="IPR002052">
    <property type="entry name" value="DNA_methylase_N6_adenine_CS"/>
</dbReference>
<evidence type="ECO:0000259" key="10">
    <source>
        <dbReference type="Pfam" id="PF12161"/>
    </source>
</evidence>
<dbReference type="Pfam" id="PF02384">
    <property type="entry name" value="N6_Mtase"/>
    <property type="match status" value="1"/>
</dbReference>
<feature type="compositionally biased region" description="Basic and acidic residues" evidence="8">
    <location>
        <begin position="570"/>
        <end position="586"/>
    </location>
</feature>
<dbReference type="Gene3D" id="1.20.1260.30">
    <property type="match status" value="1"/>
</dbReference>
<dbReference type="GO" id="GO:0008168">
    <property type="term" value="F:methyltransferase activity"/>
    <property type="evidence" value="ECO:0007669"/>
    <property type="project" value="UniProtKB-KW"/>
</dbReference>
<proteinExistence type="inferred from homology"/>